<gene>
    <name evidence="2" type="ORF">GCM10023082_66110</name>
</gene>
<dbReference type="Proteomes" id="UP001499884">
    <property type="component" value="Unassembled WGS sequence"/>
</dbReference>
<organism evidence="2 3">
    <name type="scientific">Streptomyces tremellae</name>
    <dbReference type="NCBI Taxonomy" id="1124239"/>
    <lineage>
        <taxon>Bacteria</taxon>
        <taxon>Bacillati</taxon>
        <taxon>Actinomycetota</taxon>
        <taxon>Actinomycetes</taxon>
        <taxon>Kitasatosporales</taxon>
        <taxon>Streptomycetaceae</taxon>
        <taxon>Streptomyces</taxon>
    </lineage>
</organism>
<evidence type="ECO:0000313" key="3">
    <source>
        <dbReference type="Proteomes" id="UP001499884"/>
    </source>
</evidence>
<name>A0ABP7GGS9_9ACTN</name>
<feature type="compositionally biased region" description="Gly residues" evidence="1">
    <location>
        <begin position="19"/>
        <end position="31"/>
    </location>
</feature>
<keyword evidence="3" id="KW-1185">Reference proteome</keyword>
<evidence type="ECO:0000256" key="1">
    <source>
        <dbReference type="SAM" id="MobiDB-lite"/>
    </source>
</evidence>
<accession>A0ABP7GGS9</accession>
<proteinExistence type="predicted"/>
<comment type="caution">
    <text evidence="2">The sequence shown here is derived from an EMBL/GenBank/DDBJ whole genome shotgun (WGS) entry which is preliminary data.</text>
</comment>
<sequence length="64" mass="6116">MAGISFRARLAAAPPEGAAAGGPAGAGGAPGADGAAVRTSTLAKPAPAGKDDARLVRYIPETFP</sequence>
<dbReference type="EMBL" id="BAABEP010000111">
    <property type="protein sequence ID" value="GAA3763667.1"/>
    <property type="molecule type" value="Genomic_DNA"/>
</dbReference>
<evidence type="ECO:0000313" key="2">
    <source>
        <dbReference type="EMBL" id="GAA3763667.1"/>
    </source>
</evidence>
<protein>
    <submittedName>
        <fullName evidence="2">Uncharacterized protein</fullName>
    </submittedName>
</protein>
<feature type="region of interest" description="Disordered" evidence="1">
    <location>
        <begin position="13"/>
        <end position="50"/>
    </location>
</feature>
<reference evidence="3" key="1">
    <citation type="journal article" date="2019" name="Int. J. Syst. Evol. Microbiol.">
        <title>The Global Catalogue of Microorganisms (GCM) 10K type strain sequencing project: providing services to taxonomists for standard genome sequencing and annotation.</title>
        <authorList>
            <consortium name="The Broad Institute Genomics Platform"/>
            <consortium name="The Broad Institute Genome Sequencing Center for Infectious Disease"/>
            <person name="Wu L."/>
            <person name="Ma J."/>
        </authorList>
    </citation>
    <scope>NUCLEOTIDE SEQUENCE [LARGE SCALE GENOMIC DNA]</scope>
    <source>
        <strain evidence="3">JCM 30846</strain>
    </source>
</reference>